<dbReference type="InterPro" id="IPR001173">
    <property type="entry name" value="Glyco_trans_2-like"/>
</dbReference>
<protein>
    <recommendedName>
        <fullName evidence="1">Glycosyltransferase 2-like domain-containing protein</fullName>
    </recommendedName>
</protein>
<evidence type="ECO:0000313" key="3">
    <source>
        <dbReference type="Proteomes" id="UP000037660"/>
    </source>
</evidence>
<proteinExistence type="predicted"/>
<organism evidence="2 3">
    <name type="scientific">Piscinibacter sakaiensis</name>
    <name type="common">Ideonella sakaiensis</name>
    <dbReference type="NCBI Taxonomy" id="1547922"/>
    <lineage>
        <taxon>Bacteria</taxon>
        <taxon>Pseudomonadati</taxon>
        <taxon>Pseudomonadota</taxon>
        <taxon>Betaproteobacteria</taxon>
        <taxon>Burkholderiales</taxon>
        <taxon>Sphaerotilaceae</taxon>
        <taxon>Piscinibacter</taxon>
    </lineage>
</organism>
<reference evidence="2 3" key="2">
    <citation type="journal article" date="2016" name="Science">
        <title>A bacterium that degrades and assimilates poly(ethylene terephthalate).</title>
        <authorList>
            <person name="Yoshida S."/>
            <person name="Hiraga K."/>
            <person name="Takehana T."/>
            <person name="Taniguchi I."/>
            <person name="Yamaji H."/>
            <person name="Maeda Y."/>
            <person name="Toyohara K."/>
            <person name="Miyamoto K."/>
            <person name="Kimura Y."/>
            <person name="Oda K."/>
        </authorList>
    </citation>
    <scope>NUCLEOTIDE SEQUENCE [LARGE SCALE GENOMIC DNA]</scope>
    <source>
        <strain evidence="3">NBRC 110686 / TISTR 2288 / 201-F6</strain>
    </source>
</reference>
<sequence>MHQGGVMAAAAAPLVSFVVAAYNAERTLQRTLGSLATDVDPQRCEVLVIDDGSTDGTARIAEGFCRLNPQFRLLRQENRGLGAVRNRGVEEARGDYLAFCDADDVFLPVNHLAFAERLQAQQADLGIGLAFCLTDNASVCDFWDHAVVRLLARPEAAPLRPALKFLTQPSACNKLFRREHVLAHGIRFTPGRLFEDVEFTTGALLHTGRVAFEALHLFIYDVRRPGSITGSRSPRRMEILDNLVPLIARANRCALDGAQSVCLLVALLRTVLWCLDNLPDELVPDFGLRLLTTVAQCRLVLRPADAEALDPLITDPWDRRALGLVKALWFSSLDAPQLLQLLARLRG</sequence>
<dbReference type="InterPro" id="IPR029044">
    <property type="entry name" value="Nucleotide-diphossugar_trans"/>
</dbReference>
<reference evidence="3" key="1">
    <citation type="submission" date="2015-07" db="EMBL/GenBank/DDBJ databases">
        <title>Discovery of a poly(ethylene terephthalate assimilation.</title>
        <authorList>
            <person name="Yoshida S."/>
            <person name="Hiraga K."/>
            <person name="Takehana T."/>
            <person name="Taniguchi I."/>
            <person name="Yamaji H."/>
            <person name="Maeda Y."/>
            <person name="Toyohara K."/>
            <person name="Miyamoto K."/>
            <person name="Kimura Y."/>
            <person name="Oda K."/>
        </authorList>
    </citation>
    <scope>NUCLEOTIDE SEQUENCE [LARGE SCALE GENOMIC DNA]</scope>
    <source>
        <strain evidence="3">NBRC 110686 / TISTR 2288 / 201-F6</strain>
    </source>
</reference>
<comment type="caution">
    <text evidence="2">The sequence shown here is derived from an EMBL/GenBank/DDBJ whole genome shotgun (WGS) entry which is preliminary data.</text>
</comment>
<dbReference type="Gene3D" id="3.90.550.10">
    <property type="entry name" value="Spore Coat Polysaccharide Biosynthesis Protein SpsA, Chain A"/>
    <property type="match status" value="1"/>
</dbReference>
<dbReference type="PANTHER" id="PTHR22916:SF3">
    <property type="entry name" value="UDP-GLCNAC:BETAGAL BETA-1,3-N-ACETYLGLUCOSAMINYLTRANSFERASE-LIKE PROTEIN 1"/>
    <property type="match status" value="1"/>
</dbReference>
<evidence type="ECO:0000313" key="2">
    <source>
        <dbReference type="EMBL" id="GAP38213.1"/>
    </source>
</evidence>
<dbReference type="EMBL" id="BBYR01000069">
    <property type="protein sequence ID" value="GAP38213.1"/>
    <property type="molecule type" value="Genomic_DNA"/>
</dbReference>
<dbReference type="CDD" id="cd00761">
    <property type="entry name" value="Glyco_tranf_GTA_type"/>
    <property type="match status" value="1"/>
</dbReference>
<dbReference type="AlphaFoldDB" id="A0A0K8P6A8"/>
<dbReference type="PANTHER" id="PTHR22916">
    <property type="entry name" value="GLYCOSYLTRANSFERASE"/>
    <property type="match status" value="1"/>
</dbReference>
<evidence type="ECO:0000259" key="1">
    <source>
        <dbReference type="Pfam" id="PF00535"/>
    </source>
</evidence>
<dbReference type="SUPFAM" id="SSF53448">
    <property type="entry name" value="Nucleotide-diphospho-sugar transferases"/>
    <property type="match status" value="1"/>
</dbReference>
<name>A0A0K8P6A8_PISS1</name>
<dbReference type="GO" id="GO:0016758">
    <property type="term" value="F:hexosyltransferase activity"/>
    <property type="evidence" value="ECO:0007669"/>
    <property type="project" value="UniProtKB-ARBA"/>
</dbReference>
<dbReference type="STRING" id="1547922.ISF6_4407"/>
<feature type="domain" description="Glycosyltransferase 2-like" evidence="1">
    <location>
        <begin position="16"/>
        <end position="124"/>
    </location>
</feature>
<dbReference type="Proteomes" id="UP000037660">
    <property type="component" value="Unassembled WGS sequence"/>
</dbReference>
<keyword evidence="3" id="KW-1185">Reference proteome</keyword>
<accession>A0A0K8P6A8</accession>
<gene>
    <name evidence="2" type="ORF">ISF6_4407</name>
</gene>
<dbReference type="Pfam" id="PF00535">
    <property type="entry name" value="Glycos_transf_2"/>
    <property type="match status" value="1"/>
</dbReference>